<proteinExistence type="predicted"/>
<evidence type="ECO:0000313" key="2">
    <source>
        <dbReference type="EMBL" id="GAX59424.1"/>
    </source>
</evidence>
<keyword evidence="3" id="KW-1185">Reference proteome</keyword>
<dbReference type="Proteomes" id="UP000218542">
    <property type="component" value="Unassembled WGS sequence"/>
</dbReference>
<evidence type="ECO:0000313" key="3">
    <source>
        <dbReference type="Proteomes" id="UP000218542"/>
    </source>
</evidence>
<keyword evidence="1" id="KW-0732">Signal</keyword>
<evidence type="ECO:0000256" key="1">
    <source>
        <dbReference type="SAM" id="SignalP"/>
    </source>
</evidence>
<feature type="chain" id="PRO_5012515927" evidence="1">
    <location>
        <begin position="27"/>
        <end position="170"/>
    </location>
</feature>
<protein>
    <submittedName>
        <fullName evidence="2">Kinesin-like protein</fullName>
    </submittedName>
</protein>
<dbReference type="RefSeq" id="WP_096892550.1">
    <property type="nucleotide sequence ID" value="NZ_BAOS01000003.1"/>
</dbReference>
<dbReference type="OrthoDB" id="9824430at2"/>
<organism evidence="2 3">
    <name type="scientific">Candidatus Scalindua japonica</name>
    <dbReference type="NCBI Taxonomy" id="1284222"/>
    <lineage>
        <taxon>Bacteria</taxon>
        <taxon>Pseudomonadati</taxon>
        <taxon>Planctomycetota</taxon>
        <taxon>Candidatus Brocadiia</taxon>
        <taxon>Candidatus Brocadiales</taxon>
        <taxon>Candidatus Scalinduaceae</taxon>
        <taxon>Candidatus Scalindua</taxon>
    </lineage>
</organism>
<dbReference type="AlphaFoldDB" id="A0A286TU95"/>
<sequence>MKVIIKVKIVLALSVFFACIHGFVLTDIHAQHTDVFNLYQDKGPNNQNNDDTTKDVKPGAPEAEWIEVENHIKYKVSVDKSKYEAKDLTMADIELWEIVDKTPFEWHQVDFYLEGDIEEVHTRTFGKQECIRKRKGSLFWLKDGKKCVYWTPWSTWDCRSGEEKEGAVYP</sequence>
<comment type="caution">
    <text evidence="2">The sequence shown here is derived from an EMBL/GenBank/DDBJ whole genome shotgun (WGS) entry which is preliminary data.</text>
</comment>
<reference evidence="3" key="1">
    <citation type="journal article" date="2017" name="Environ. Microbiol. Rep.">
        <title>Genetic Diversity of Marine Anaerobic Ammonium-Oxidizing Bacteria as Revealed by Genomic and Proteomic Analyses of 'Candidatus Scalindua japonica'.</title>
        <authorList>
            <person name="Oshiki M."/>
            <person name="Mizuto K."/>
            <person name="Kimura Z."/>
            <person name="Kindaichi T."/>
            <person name="Satoh H."/>
            <person name="Okabe S."/>
        </authorList>
    </citation>
    <scope>NUCLEOTIDE SEQUENCE [LARGE SCALE GENOMIC DNA]</scope>
    <source>
        <strain evidence="3">husup-a2</strain>
    </source>
</reference>
<name>A0A286TU95_9BACT</name>
<accession>A0A286TU95</accession>
<feature type="signal peptide" evidence="1">
    <location>
        <begin position="1"/>
        <end position="26"/>
    </location>
</feature>
<dbReference type="PROSITE" id="PS51257">
    <property type="entry name" value="PROKAR_LIPOPROTEIN"/>
    <property type="match status" value="1"/>
</dbReference>
<dbReference type="EMBL" id="BAOS01000003">
    <property type="protein sequence ID" value="GAX59424.1"/>
    <property type="molecule type" value="Genomic_DNA"/>
</dbReference>
<gene>
    <name evidence="2" type="ORF">SCALIN_C03_0081</name>
</gene>